<feature type="region of interest" description="Disordered" evidence="1">
    <location>
        <begin position="282"/>
        <end position="306"/>
    </location>
</feature>
<accession>A0ABV7ER13</accession>
<evidence type="ECO:0000313" key="3">
    <source>
        <dbReference type="Proteomes" id="UP001595462"/>
    </source>
</evidence>
<keyword evidence="3" id="KW-1185">Reference proteome</keyword>
<comment type="caution">
    <text evidence="2">The sequence shown here is derived from an EMBL/GenBank/DDBJ whole genome shotgun (WGS) entry which is preliminary data.</text>
</comment>
<evidence type="ECO:0000256" key="1">
    <source>
        <dbReference type="SAM" id="MobiDB-lite"/>
    </source>
</evidence>
<reference evidence="3" key="1">
    <citation type="journal article" date="2019" name="Int. J. Syst. Evol. Microbiol.">
        <title>The Global Catalogue of Microorganisms (GCM) 10K type strain sequencing project: providing services to taxonomists for standard genome sequencing and annotation.</title>
        <authorList>
            <consortium name="The Broad Institute Genomics Platform"/>
            <consortium name="The Broad Institute Genome Sequencing Center for Infectious Disease"/>
            <person name="Wu L."/>
            <person name="Ma J."/>
        </authorList>
    </citation>
    <scope>NUCLEOTIDE SEQUENCE [LARGE SCALE GENOMIC DNA]</scope>
    <source>
        <strain evidence="3">KCTC 52640</strain>
    </source>
</reference>
<proteinExistence type="predicted"/>
<dbReference type="RefSeq" id="WP_380690764.1">
    <property type="nucleotide sequence ID" value="NZ_JBHRSS010000007.1"/>
</dbReference>
<sequence>MTTEQPDDNLFIPLGSYKAPALPTVDTLQALMARLRTLFHKTDDTPFIADDRLQRSTLEMLDDIVAPPACGPLIDELQSTLADWIAQPQRRFNLQLIVLPPGDENGVLASWARQYGHAVLDAPDRTTLLSATTADPINLDGDGVLVIPELERWFLRHRNGLTLVRALLARLDTLERRCVIGCNSWAWAFLCKAVGAHMILPQGLTFRAFDGARLGQWFSQLAGDDSLRHITFRVSDSGADVMAEDDDGQLKHDHFTGLAARSLGIPWVAWHIWRSSLRSSADADESTGAEDRPDDETEAPKKVHPDDEQTLWVVALEQFSLPAGDDAEPALLVLQALLIHGTLSVAELRDVVPVVGESTVLSALVRAGVVEQTRGQLRCTPAAYPAVRSGLSTAGFSMDRL</sequence>
<gene>
    <name evidence="2" type="ORF">ACFOSU_15080</name>
</gene>
<name>A0ABV7ER13_9GAMM</name>
<protein>
    <recommendedName>
        <fullName evidence="4">MarR family transcriptional regulator</fullName>
    </recommendedName>
</protein>
<feature type="compositionally biased region" description="Acidic residues" evidence="1">
    <location>
        <begin position="282"/>
        <end position="297"/>
    </location>
</feature>
<evidence type="ECO:0000313" key="2">
    <source>
        <dbReference type="EMBL" id="MFC3105204.1"/>
    </source>
</evidence>
<dbReference type="Proteomes" id="UP001595462">
    <property type="component" value="Unassembled WGS sequence"/>
</dbReference>
<evidence type="ECO:0008006" key="4">
    <source>
        <dbReference type="Google" id="ProtNLM"/>
    </source>
</evidence>
<organism evidence="2 3">
    <name type="scientific">Salinisphaera aquimarina</name>
    <dbReference type="NCBI Taxonomy" id="2094031"/>
    <lineage>
        <taxon>Bacteria</taxon>
        <taxon>Pseudomonadati</taxon>
        <taxon>Pseudomonadota</taxon>
        <taxon>Gammaproteobacteria</taxon>
        <taxon>Salinisphaerales</taxon>
        <taxon>Salinisphaeraceae</taxon>
        <taxon>Salinisphaera</taxon>
    </lineage>
</organism>
<dbReference type="EMBL" id="JBHRSS010000007">
    <property type="protein sequence ID" value="MFC3105204.1"/>
    <property type="molecule type" value="Genomic_DNA"/>
</dbReference>